<evidence type="ECO:0000313" key="4">
    <source>
        <dbReference type="EMBL" id="KAH0548640.1"/>
    </source>
</evidence>
<evidence type="ECO:0000256" key="2">
    <source>
        <dbReference type="SAM" id="MobiDB-lite"/>
    </source>
</evidence>
<keyword evidence="1" id="KW-0175">Coiled coil</keyword>
<feature type="region of interest" description="Disordered" evidence="2">
    <location>
        <begin position="148"/>
        <end position="182"/>
    </location>
</feature>
<name>A0A9P8IJ79_9PEZI</name>
<reference evidence="4" key="1">
    <citation type="submission" date="2021-03" db="EMBL/GenBank/DDBJ databases">
        <title>Comparative genomics and phylogenomic investigation of the class Geoglossomycetes provide insights into ecological specialization and systematics.</title>
        <authorList>
            <person name="Melie T."/>
            <person name="Pirro S."/>
            <person name="Miller A.N."/>
            <person name="Quandt A."/>
        </authorList>
    </citation>
    <scope>NUCLEOTIDE SEQUENCE</scope>
    <source>
        <strain evidence="4">CAQ_001_2017</strain>
    </source>
</reference>
<feature type="compositionally biased region" description="Polar residues" evidence="2">
    <location>
        <begin position="533"/>
        <end position="545"/>
    </location>
</feature>
<dbReference type="InterPro" id="IPR056023">
    <property type="entry name" value="DUF7603"/>
</dbReference>
<organism evidence="4 5">
    <name type="scientific">Trichoglossum hirsutum</name>
    <dbReference type="NCBI Taxonomy" id="265104"/>
    <lineage>
        <taxon>Eukaryota</taxon>
        <taxon>Fungi</taxon>
        <taxon>Dikarya</taxon>
        <taxon>Ascomycota</taxon>
        <taxon>Pezizomycotina</taxon>
        <taxon>Geoglossomycetes</taxon>
        <taxon>Geoglossales</taxon>
        <taxon>Geoglossaceae</taxon>
        <taxon>Trichoglossum</taxon>
    </lineage>
</organism>
<feature type="domain" description="DUF7603" evidence="3">
    <location>
        <begin position="358"/>
        <end position="467"/>
    </location>
</feature>
<sequence length="593" mass="67712">VEPPQVPPPDASERIRELEASLEDSRRRLLEERQVNANFEDLLGALRSEIQDHRNERDNLRDEIVPQLRARLEGLESEAADLQKLTYENTRMQQELQSLRNENNTLVNARKIQLDMQQQQMRFNSIAEEGWAANSQVRVGLTRSNTVARNSISGAPRSGSRSRSNSLKDKESRETLADRVKDVETQRDALHRALKSLLERQEYQERENVKRIRALELERDRTQSGSPRRMGYDRNVWRLREEINHLRRRADEALLQKWQCEKGLGGLKMDLDRAEQETSSLRQLLQEHDIAIPERGGGRPNSDARQEIQATSASLEKAYKDLQATHALSLARIERLESRRKSSQRFSQLAVTNSETEKAMELLKQSITDAEAERDLAQRQAEAYRQQADALQEAEKGYLAEEQNLADQLRESAARIEGLAGQVQQQLASNGTLRERLAEAISRGEREQKASAARINEMQSKLKSLEDKLMTAQQQSEEAVSRHEEEIKSLRESHNAQLQRMKNGLKSPNQFSPMSPLSPLFAGKSPRLDRTTSGRGMSISQATKTRSLEKRVEELENALSDADKEMQEVVGLMNMAQIEVMELQSERSAVYPL</sequence>
<feature type="region of interest" description="Disordered" evidence="2">
    <location>
        <begin position="288"/>
        <end position="308"/>
    </location>
</feature>
<dbReference type="EMBL" id="JAGHQM010002457">
    <property type="protein sequence ID" value="KAH0548640.1"/>
    <property type="molecule type" value="Genomic_DNA"/>
</dbReference>
<feature type="coiled-coil region" evidence="1">
    <location>
        <begin position="15"/>
        <end position="109"/>
    </location>
</feature>
<proteinExistence type="predicted"/>
<comment type="caution">
    <text evidence="4">The sequence shown here is derived from an EMBL/GenBank/DDBJ whole genome shotgun (WGS) entry which is preliminary data.</text>
</comment>
<evidence type="ECO:0000256" key="1">
    <source>
        <dbReference type="SAM" id="Coils"/>
    </source>
</evidence>
<feature type="compositionally biased region" description="Basic and acidic residues" evidence="2">
    <location>
        <begin position="166"/>
        <end position="182"/>
    </location>
</feature>
<keyword evidence="5" id="KW-1185">Reference proteome</keyword>
<dbReference type="AlphaFoldDB" id="A0A9P8IJ79"/>
<feature type="coiled-coil region" evidence="1">
    <location>
        <begin position="448"/>
        <end position="500"/>
    </location>
</feature>
<dbReference type="Proteomes" id="UP000750711">
    <property type="component" value="Unassembled WGS sequence"/>
</dbReference>
<evidence type="ECO:0000313" key="5">
    <source>
        <dbReference type="Proteomes" id="UP000750711"/>
    </source>
</evidence>
<gene>
    <name evidence="4" type="ORF">GP486_007816</name>
</gene>
<feature type="compositionally biased region" description="Low complexity" evidence="2">
    <location>
        <begin position="151"/>
        <end position="165"/>
    </location>
</feature>
<accession>A0A9P8IJ79</accession>
<evidence type="ECO:0000259" key="3">
    <source>
        <dbReference type="Pfam" id="PF24554"/>
    </source>
</evidence>
<feature type="region of interest" description="Disordered" evidence="2">
    <location>
        <begin position="520"/>
        <end position="547"/>
    </location>
</feature>
<protein>
    <recommendedName>
        <fullName evidence="3">DUF7603 domain-containing protein</fullName>
    </recommendedName>
</protein>
<dbReference type="Pfam" id="PF24554">
    <property type="entry name" value="DUF7603"/>
    <property type="match status" value="1"/>
</dbReference>
<feature type="non-terminal residue" evidence="4">
    <location>
        <position position="1"/>
    </location>
</feature>